<evidence type="ECO:0000259" key="5">
    <source>
        <dbReference type="PROSITE" id="PS50010"/>
    </source>
</evidence>
<dbReference type="Pfam" id="PF16652">
    <property type="entry name" value="PH_13"/>
    <property type="match status" value="1"/>
</dbReference>
<feature type="domain" description="DH" evidence="5">
    <location>
        <begin position="1522"/>
        <end position="2014"/>
    </location>
</feature>
<evidence type="ECO:0000313" key="6">
    <source>
        <dbReference type="EMBL" id="OMJ22699.1"/>
    </source>
</evidence>
<feature type="region of interest" description="Disordered" evidence="3">
    <location>
        <begin position="1066"/>
        <end position="1089"/>
    </location>
</feature>
<proteinExistence type="predicted"/>
<feature type="compositionally biased region" description="Pro residues" evidence="3">
    <location>
        <begin position="588"/>
        <end position="610"/>
    </location>
</feature>
<feature type="compositionally biased region" description="Polar residues" evidence="3">
    <location>
        <begin position="802"/>
        <end position="821"/>
    </location>
</feature>
<feature type="compositionally biased region" description="Basic residues" evidence="3">
    <location>
        <begin position="238"/>
        <end position="248"/>
    </location>
</feature>
<dbReference type="GO" id="GO:0005737">
    <property type="term" value="C:cytoplasm"/>
    <property type="evidence" value="ECO:0007669"/>
    <property type="project" value="UniProtKB-SubCell"/>
</dbReference>
<dbReference type="PANTHER" id="PTHR46006">
    <property type="entry name" value="RHO GUANINE NUCLEOTIDE EXCHANGE FACTOR AT 64C, ISOFORM A"/>
    <property type="match status" value="1"/>
</dbReference>
<evidence type="ECO:0000256" key="1">
    <source>
        <dbReference type="ARBA" id="ARBA00004496"/>
    </source>
</evidence>
<dbReference type="GO" id="GO:0035025">
    <property type="term" value="P:positive regulation of Rho protein signal transduction"/>
    <property type="evidence" value="ECO:0007669"/>
    <property type="project" value="TreeGrafter"/>
</dbReference>
<dbReference type="GO" id="GO:0005085">
    <property type="term" value="F:guanyl-nucleotide exchange factor activity"/>
    <property type="evidence" value="ECO:0007669"/>
    <property type="project" value="InterPro"/>
</dbReference>
<dbReference type="OrthoDB" id="1716625at2759"/>
<gene>
    <name evidence="6" type="ORF">AYI69_g5292</name>
</gene>
<evidence type="ECO:0000256" key="3">
    <source>
        <dbReference type="SAM" id="MobiDB-lite"/>
    </source>
</evidence>
<dbReference type="InterPro" id="IPR011993">
    <property type="entry name" value="PH-like_dom_sf"/>
</dbReference>
<feature type="compositionally biased region" description="Low complexity" evidence="3">
    <location>
        <begin position="365"/>
        <end position="400"/>
    </location>
</feature>
<feature type="region of interest" description="Disordered" evidence="3">
    <location>
        <begin position="902"/>
        <end position="926"/>
    </location>
</feature>
<dbReference type="InterPro" id="IPR001849">
    <property type="entry name" value="PH_domain"/>
</dbReference>
<name>A0A1R1Y718_9FUNG</name>
<dbReference type="Gene3D" id="2.30.29.30">
    <property type="entry name" value="Pleckstrin-homology domain (PH domain)/Phosphotyrosine-binding domain (PTB)"/>
    <property type="match status" value="1"/>
</dbReference>
<organism evidence="6 7">
    <name type="scientific">Smittium culicis</name>
    <dbReference type="NCBI Taxonomy" id="133412"/>
    <lineage>
        <taxon>Eukaryota</taxon>
        <taxon>Fungi</taxon>
        <taxon>Fungi incertae sedis</taxon>
        <taxon>Zoopagomycota</taxon>
        <taxon>Kickxellomycotina</taxon>
        <taxon>Harpellomycetes</taxon>
        <taxon>Harpellales</taxon>
        <taxon>Legeriomycetaceae</taxon>
        <taxon>Smittium</taxon>
    </lineage>
</organism>
<reference evidence="7" key="1">
    <citation type="submission" date="2017-01" db="EMBL/GenBank/DDBJ databases">
        <authorList>
            <person name="Wang Y."/>
            <person name="White M."/>
            <person name="Kvist S."/>
            <person name="Moncalvo J.-M."/>
        </authorList>
    </citation>
    <scope>NUCLEOTIDE SEQUENCE [LARGE SCALE GENOMIC DNA]</scope>
    <source>
        <strain evidence="7">ID-206-W2</strain>
    </source>
</reference>
<dbReference type="EMBL" id="LSSM01002194">
    <property type="protein sequence ID" value="OMJ22699.1"/>
    <property type="molecule type" value="Genomic_DNA"/>
</dbReference>
<feature type="region of interest" description="Disordered" evidence="3">
    <location>
        <begin position="1792"/>
        <end position="1814"/>
    </location>
</feature>
<dbReference type="PANTHER" id="PTHR46006:SF6">
    <property type="entry name" value="INTERSECTIN-2 ISOFORM X1"/>
    <property type="match status" value="1"/>
</dbReference>
<comment type="subcellular location">
    <subcellularLocation>
        <location evidence="1">Cytoplasm</location>
    </subcellularLocation>
</comment>
<dbReference type="SUPFAM" id="SSF48065">
    <property type="entry name" value="DBL homology domain (DH-domain)"/>
    <property type="match status" value="2"/>
</dbReference>
<dbReference type="Pfam" id="PF00621">
    <property type="entry name" value="RhoGEF"/>
    <property type="match status" value="1"/>
</dbReference>
<dbReference type="PROSITE" id="PS50010">
    <property type="entry name" value="DH_2"/>
    <property type="match status" value="1"/>
</dbReference>
<feature type="compositionally biased region" description="Pro residues" evidence="3">
    <location>
        <begin position="620"/>
        <end position="634"/>
    </location>
</feature>
<keyword evidence="2" id="KW-0963">Cytoplasm</keyword>
<dbReference type="SMART" id="SM00233">
    <property type="entry name" value="PH"/>
    <property type="match status" value="1"/>
</dbReference>
<feature type="compositionally biased region" description="Low complexity" evidence="3">
    <location>
        <begin position="636"/>
        <end position="647"/>
    </location>
</feature>
<protein>
    <submittedName>
        <fullName evidence="6">Intersectin-2</fullName>
    </submittedName>
</protein>
<feature type="compositionally biased region" description="Low complexity" evidence="3">
    <location>
        <begin position="1210"/>
        <end position="1222"/>
    </location>
</feature>
<dbReference type="InterPro" id="IPR035899">
    <property type="entry name" value="DBL_dom_sf"/>
</dbReference>
<feature type="region of interest" description="Disordered" evidence="3">
    <location>
        <begin position="1392"/>
        <end position="1432"/>
    </location>
</feature>
<feature type="compositionally biased region" description="Polar residues" evidence="3">
    <location>
        <begin position="401"/>
        <end position="462"/>
    </location>
</feature>
<feature type="region of interest" description="Disordered" evidence="3">
    <location>
        <begin position="579"/>
        <end position="647"/>
    </location>
</feature>
<dbReference type="SUPFAM" id="SSF50729">
    <property type="entry name" value="PH domain-like"/>
    <property type="match status" value="1"/>
</dbReference>
<dbReference type="Gene3D" id="1.20.900.10">
    <property type="entry name" value="Dbl homology (DH) domain"/>
    <property type="match status" value="2"/>
</dbReference>
<evidence type="ECO:0000259" key="4">
    <source>
        <dbReference type="PROSITE" id="PS50003"/>
    </source>
</evidence>
<feature type="compositionally biased region" description="Polar residues" evidence="3">
    <location>
        <begin position="1417"/>
        <end position="1432"/>
    </location>
</feature>
<dbReference type="InterPro" id="IPR000219">
    <property type="entry name" value="DH_dom"/>
</dbReference>
<evidence type="ECO:0000256" key="2">
    <source>
        <dbReference type="ARBA" id="ARBA00022490"/>
    </source>
</evidence>
<feature type="region of interest" description="Disordered" evidence="3">
    <location>
        <begin position="1206"/>
        <end position="1228"/>
    </location>
</feature>
<feature type="region of interest" description="Disordered" evidence="3">
    <location>
        <begin position="365"/>
        <end position="462"/>
    </location>
</feature>
<feature type="region of interest" description="Disordered" evidence="3">
    <location>
        <begin position="1"/>
        <end position="23"/>
    </location>
</feature>
<accession>A0A1R1Y718</accession>
<dbReference type="InterPro" id="IPR051480">
    <property type="entry name" value="Endocytic_GEF_Adapter"/>
</dbReference>
<feature type="region of interest" description="Disordered" evidence="3">
    <location>
        <begin position="228"/>
        <end position="248"/>
    </location>
</feature>
<dbReference type="PROSITE" id="PS50003">
    <property type="entry name" value="PH_DOMAIN"/>
    <property type="match status" value="1"/>
</dbReference>
<dbReference type="Proteomes" id="UP000187429">
    <property type="component" value="Unassembled WGS sequence"/>
</dbReference>
<keyword evidence="7" id="KW-1185">Reference proteome</keyword>
<sequence>MDPSNNNISPIISRNSSDSNIDTTTQFKNSQEIQEQLNSISNSNSTIRRSMSIHRDKRLSYDLSHINSLGRNPTLYLKSAFSPYSNDNDPSNFNYDVVSTNENTLLLSDSEGNDINADSQKFHTINGTHKSSISRDPSFTIKKRSLKAYNPNYRASVHVVNNPLDIEYSSNSEDESSNNYLPNYSTIPKKFNNSVSLLKSFSESPKTNYSISRLASFNSSSEDDIFTFTSSSTDKSPKPKKAPRYNPKKLNKITSNSLIKTESEPPTNIKKSSFQLDKGKYVNSTISPESDEEEHFISLISRQKTWIKKSADIKRSNNNRTNINNQNNLLPALKTASNNNSDLDLDLNQTKICFIPSQTSNSSLDNLISSSSSRSSPINLPSSPSTPSLSQKPQSPLNSPIKQCTTSPQSSYSSLKDIESTQTTPNLSHNDLESIRQSSSLPNSDFESIDQTSNISDNELNPIDHTSNSFHIELESVDQLYYSEGFKQRSLDSDPKASSAPALQINSSVYVEKLLVPPRLSSPRSVSPIQVSPPKTPLPEIPQPLTIMPHHLQLSVHPELQDTPRSPILDASHSLIPIKSISPHPEIPKSPLPEIPKSPLPEIPKSPLPEIPKSSLPQMPKSPLPQMPKSPLPHIPTSSSPSLYSLTSESLHLPPPVIPIPQKLVISYDQNTELNLDKKFLGIIENSMVTNYDATVSTSLAVNDQLQSSIFQNNLPSSKSKTTKLGSLLTNESNMHSSIGCELPTPILKPIERAPDLPRRIRQSPEKDSHSNSSATKPINYYTEVSKPNLINNIFDTKNDMQSTSPPLTEFQSKNDPTKSISPRPYKKPLPNIPVKVFKSSSPDTARIHSHSNRSTNIELTKNILNQKLFPDNQPTPDCKYNSEDIISQIHKLASTPKRLLPKVPTPIISGTRRPLPKPPLSKKKIPEDIKNSSQVTPSLDTLGKRILGRENIIPNSISDKPENELQKTNYFPESSCNDVLTDKVTPRVNRIVKSKSLHIKNIPPPIPTAPKPKINPIWLENLSRDLPEWSNSLNSDLTSSLNSPSDNYLNSNNEPIDVAINKSHEKNSSAPISSLNPNKSKNGKFFGPRKLETANNISSFPLKSSNYSYPKFPERLPLENFLSSQSPPLLSHTSTANTINLGALHRNESKKSSISSRFKISNIIPDIPSFIKNSSTRSNPPQIKEHTNLVQENDANTNNNLIKHEISSTDKTSSNSDTGSDLSNSLYTKSLPVSDVNSSDVVKPIDYTENENAGLEIPEKTNISKNGHSNHLLALHNTDVLYDKHISKSFNSPFKENSLADLTKSRSGSESLVNVSHTASNFISDFDKNLKPTLSNIEKDNEFKKPISLNEQLHADISPSNANYNLDKSEIENESFYKLITTFPNSKYIESQPSIESDTDDNDSLSTSSFEGKADNSYSRQNIKSSKSSIEAQDIQENLSTGLLVDKMKNYNISNSELDTDHIESLSMNKNGSCDKRATGTCKDLIINTSIEQQESKESSVYNQCLELSSKSAEEIKRITKRREAIMELYHTETSYARDIGIIIEAFYHPIEALSESAITDLIFGNIQNIATTSVSICSALENVLEPVKIFHNLNSLQDLYFSSQSTVSKENLGNFKKRVIVFDQKKSFSIQDRRSQINPVGKNKHPAYSGNYKPVRFTPSICVDRIDKNILNELKSIETMPQHKKDRHESIGSFSNASKASVPSTLFSPGYKNKSKSATSVNKVTDDCQEKPLYKYRNMSFIQSNTRDKCEVPDLNIPSNSNNEHFNESNIARFTLTEETINSLEHELEEYNTSSSKKNEATGIDMSFSPDKRQAPINKLSSRYSFDKHYLKNREGHKRNVSAGGLKKVNSEKIKAADSELVKSPSVQDIEKANNNAISLDIFDSINLGPSLMELTSGLLENYTKYSANYRKAVAFLKDLNKFGNPQNKLQSPSSPRLSVQLIDTIAQCERNPKTRKLDLQSFLFLPIQRLTRYPLLIRAILKYTDPSSNDHMELSSVILEFDRIISEVDSKSDDIATDEKIEAVKKLLSSSQFTNFLPDLSGETLEVGKRKLIFDGKLSKLYTTKSLYGFLFNDMILITLIDKHGKFSEHSIYLPPISLCDLVVRKPSSDSSTFFYQGEIFELYNVVTKKSIILRAPSKKLASEWISHLSKNTKIAYEAVYQKISEGIHVGKRTTIYAPEIRKNLIRYHKF</sequence>
<feature type="compositionally biased region" description="Polar residues" evidence="3">
    <location>
        <begin position="1069"/>
        <end position="1081"/>
    </location>
</feature>
<feature type="domain" description="PH" evidence="4">
    <location>
        <begin position="2054"/>
        <end position="2157"/>
    </location>
</feature>
<feature type="region of interest" description="Disordered" evidence="3">
    <location>
        <begin position="802"/>
        <end position="834"/>
    </location>
</feature>
<feature type="compositionally biased region" description="Low complexity" evidence="3">
    <location>
        <begin position="1"/>
        <end position="22"/>
    </location>
</feature>
<evidence type="ECO:0000313" key="7">
    <source>
        <dbReference type="Proteomes" id="UP000187429"/>
    </source>
</evidence>
<comment type="caution">
    <text evidence="6">The sequence shown here is derived from an EMBL/GenBank/DDBJ whole genome shotgun (WGS) entry which is preliminary data.</text>
</comment>